<keyword evidence="1" id="KW-1133">Transmembrane helix</keyword>
<dbReference type="RefSeq" id="WP_280731562.1">
    <property type="nucleotide sequence ID" value="NZ_CP120367.1"/>
</dbReference>
<reference evidence="2 3" key="1">
    <citation type="submission" date="2023-03" db="EMBL/GenBank/DDBJ databases">
        <authorList>
            <person name="Kaur S."/>
            <person name="Espinosa-Saiz D."/>
            <person name="Velazquez E."/>
            <person name="Menendez E."/>
            <person name="diCenzo G.C."/>
        </authorList>
    </citation>
    <scope>NUCLEOTIDE SEQUENCE [LARGE SCALE GENOMIC DNA]</scope>
    <source>
        <strain evidence="2 3">LMG 27395</strain>
    </source>
</reference>
<keyword evidence="3" id="KW-1185">Reference proteome</keyword>
<accession>A0ABY8CRN8</accession>
<name>A0ABY8CRN8_9HYPH</name>
<feature type="transmembrane region" description="Helical" evidence="1">
    <location>
        <begin position="140"/>
        <end position="162"/>
    </location>
</feature>
<dbReference type="Proteomes" id="UP001235547">
    <property type="component" value="Chromosome 2"/>
</dbReference>
<dbReference type="EMBL" id="CP120370">
    <property type="protein sequence ID" value="WEX80842.1"/>
    <property type="molecule type" value="Genomic_DNA"/>
</dbReference>
<feature type="transmembrane region" description="Helical" evidence="1">
    <location>
        <begin position="420"/>
        <end position="439"/>
    </location>
</feature>
<protein>
    <recommendedName>
        <fullName evidence="4">Transmembrane protein</fullName>
    </recommendedName>
</protein>
<evidence type="ECO:0008006" key="4">
    <source>
        <dbReference type="Google" id="ProtNLM"/>
    </source>
</evidence>
<gene>
    <name evidence="2" type="ORF">PYH38_000144</name>
</gene>
<evidence type="ECO:0000313" key="2">
    <source>
        <dbReference type="EMBL" id="WEX80842.1"/>
    </source>
</evidence>
<feature type="transmembrane region" description="Helical" evidence="1">
    <location>
        <begin position="255"/>
        <end position="286"/>
    </location>
</feature>
<feature type="transmembrane region" description="Helical" evidence="1">
    <location>
        <begin position="298"/>
        <end position="319"/>
    </location>
</feature>
<feature type="transmembrane region" description="Helical" evidence="1">
    <location>
        <begin position="86"/>
        <end position="106"/>
    </location>
</feature>
<organism evidence="2 3">
    <name type="scientific">Sinorhizobium numidicum</name>
    <dbReference type="NCBI Taxonomy" id="680248"/>
    <lineage>
        <taxon>Bacteria</taxon>
        <taxon>Pseudomonadati</taxon>
        <taxon>Pseudomonadota</taxon>
        <taxon>Alphaproteobacteria</taxon>
        <taxon>Hyphomicrobiales</taxon>
        <taxon>Rhizobiaceae</taxon>
        <taxon>Sinorhizobium/Ensifer group</taxon>
        <taxon>Sinorhizobium</taxon>
    </lineage>
</organism>
<feature type="transmembrane region" description="Helical" evidence="1">
    <location>
        <begin position="224"/>
        <end position="243"/>
    </location>
</feature>
<feature type="transmembrane region" description="Helical" evidence="1">
    <location>
        <begin position="377"/>
        <end position="399"/>
    </location>
</feature>
<keyword evidence="1" id="KW-0812">Transmembrane</keyword>
<feature type="transmembrane region" description="Helical" evidence="1">
    <location>
        <begin position="168"/>
        <end position="189"/>
    </location>
</feature>
<evidence type="ECO:0000313" key="3">
    <source>
        <dbReference type="Proteomes" id="UP001235547"/>
    </source>
</evidence>
<proteinExistence type="predicted"/>
<feature type="transmembrane region" description="Helical" evidence="1">
    <location>
        <begin position="6"/>
        <end position="35"/>
    </location>
</feature>
<feature type="transmembrane region" description="Helical" evidence="1">
    <location>
        <begin position="56"/>
        <end position="80"/>
    </location>
</feature>
<keyword evidence="1" id="KW-0472">Membrane</keyword>
<evidence type="ECO:0000256" key="1">
    <source>
        <dbReference type="SAM" id="Phobius"/>
    </source>
</evidence>
<sequence length="490" mass="51243">MTIEVIGYIVFLLGAFGIVLGARFAIAVLCLSVLLGAAAAIQLPSLGGSSIQPSHLLLFSLIACCMLRPRLIQAALASAAYPGPGFWFAAYILFSVLSAFFLPRIFQGATLVYSSARGASGVMSTIASPLSPGSSNLTQAVYLLSDLACFAVVCGLAQLGYARFLAQTLVMTAVTCFALASLDVGTFMAGHPEWLDFIRNANYTMHTAETMSGFKRIVGSYPEASAYGSAALAYFTFTLMLWLERFPSRLAGFAALSIGMTVLLCTSTTAYIAGALVLLVVIAFSLNQLVAGRTTTRHAAFLSVTLFVVPAAVIGLMLIPDAWNAVNDLASLTLVDKLESQSGEERTAWNTLALTAFVETATFGGGLGTVRASSFPAALLSNIGVAGTVLFLVFLHSLLNAARSKKLPERPGRTIEDRTIGLAAIFASMAQIASATVSASGADLGLLFSITAGLAAGCLTRPGASPEWFAQPHLSRTSASLTTLPVLVSR</sequence>